<sequence>MGGGEKEQGERGSAALGVQGEEVVEEKGERNEGGGDDMGVDLCGVFEAFGSGSGVEEVVQMNLLATPEYSPSDQERDILMSSVSSSSPRDFDPLLKDLNEKKQSFRRNVVSLAAELKEVRGRLVSQEQSFAQETLTRQEAETKAKHMEEEISKLQERLEERNGEFQASASASEKYLSELDDLRSQLTATQATADASAASAQSAQVQCLALLKELDEKNSSLKEHEDRVTRLGEQLDNLQKDLQARECSQKQLKDEVLRIEHDIMQAVAKAGANKDCELRKLLDEVSPKNFEKINKLLTTKDEEIAKLKDEIRIMSAHWKFKTKELESQLEKQRRADQELKKRVLKLEFCLQEARSQTRKLQRMGERRDKALKELRDQLAAKQQSAGVGAEKQNFWETSGFKIVVSMSMLILVVFSKRWCGGKWDDGVVGKSAAIIAASSRGWLSVASVCGLGLIQQRA</sequence>
<keyword evidence="4" id="KW-1185">Reference proteome</keyword>
<feature type="coiled-coil region" evidence="1">
    <location>
        <begin position="290"/>
        <end position="342"/>
    </location>
</feature>
<protein>
    <submittedName>
        <fullName evidence="3">Uncharacterized protein</fullName>
    </submittedName>
</protein>
<feature type="coiled-coil region" evidence="1">
    <location>
        <begin position="207"/>
        <end position="255"/>
    </location>
</feature>
<organism evidence="3 4">
    <name type="scientific">Hibiscus sabdariffa</name>
    <name type="common">roselle</name>
    <dbReference type="NCBI Taxonomy" id="183260"/>
    <lineage>
        <taxon>Eukaryota</taxon>
        <taxon>Viridiplantae</taxon>
        <taxon>Streptophyta</taxon>
        <taxon>Embryophyta</taxon>
        <taxon>Tracheophyta</taxon>
        <taxon>Spermatophyta</taxon>
        <taxon>Magnoliopsida</taxon>
        <taxon>eudicotyledons</taxon>
        <taxon>Gunneridae</taxon>
        <taxon>Pentapetalae</taxon>
        <taxon>rosids</taxon>
        <taxon>malvids</taxon>
        <taxon>Malvales</taxon>
        <taxon>Malvaceae</taxon>
        <taxon>Malvoideae</taxon>
        <taxon>Hibiscus</taxon>
    </lineage>
</organism>
<feature type="coiled-coil region" evidence="1">
    <location>
        <begin position="95"/>
        <end position="164"/>
    </location>
</feature>
<dbReference type="PANTHER" id="PTHR48145:SF5">
    <property type="entry name" value="NUCLEAR ENVELOPE-ASSOCIATED PROTEIN 2"/>
    <property type="match status" value="1"/>
</dbReference>
<dbReference type="SUPFAM" id="SSF58100">
    <property type="entry name" value="Bacterial hemolysins"/>
    <property type="match status" value="1"/>
</dbReference>
<feature type="region of interest" description="Disordered" evidence="2">
    <location>
        <begin position="1"/>
        <end position="38"/>
    </location>
</feature>
<comment type="caution">
    <text evidence="3">The sequence shown here is derived from an EMBL/GenBank/DDBJ whole genome shotgun (WGS) entry which is preliminary data.</text>
</comment>
<keyword evidence="1" id="KW-0175">Coiled coil</keyword>
<accession>A0ABR2APW9</accession>
<dbReference type="EMBL" id="JBBPBM010000397">
    <property type="protein sequence ID" value="KAK8495882.1"/>
    <property type="molecule type" value="Genomic_DNA"/>
</dbReference>
<proteinExistence type="predicted"/>
<feature type="compositionally biased region" description="Basic and acidic residues" evidence="2">
    <location>
        <begin position="1"/>
        <end position="10"/>
    </location>
</feature>
<dbReference type="PANTHER" id="PTHR48145">
    <property type="entry name" value="NUCLEAR ENVELOPE-ASSOCIATED PROTEIN 1"/>
    <property type="match status" value="1"/>
</dbReference>
<evidence type="ECO:0000256" key="1">
    <source>
        <dbReference type="SAM" id="Coils"/>
    </source>
</evidence>
<evidence type="ECO:0000256" key="2">
    <source>
        <dbReference type="SAM" id="MobiDB-lite"/>
    </source>
</evidence>
<dbReference type="Proteomes" id="UP001472677">
    <property type="component" value="Unassembled WGS sequence"/>
</dbReference>
<name>A0ABR2APW9_9ROSI</name>
<evidence type="ECO:0000313" key="3">
    <source>
        <dbReference type="EMBL" id="KAK8495882.1"/>
    </source>
</evidence>
<dbReference type="InterPro" id="IPR049932">
    <property type="entry name" value="NEAP1-4"/>
</dbReference>
<reference evidence="3 4" key="1">
    <citation type="journal article" date="2024" name="G3 (Bethesda)">
        <title>Genome assembly of Hibiscus sabdariffa L. provides insights into metabolisms of medicinal natural products.</title>
        <authorList>
            <person name="Kim T."/>
        </authorList>
    </citation>
    <scope>NUCLEOTIDE SEQUENCE [LARGE SCALE GENOMIC DNA]</scope>
    <source>
        <strain evidence="3">TK-2024</strain>
        <tissue evidence="3">Old leaves</tissue>
    </source>
</reference>
<evidence type="ECO:0000313" key="4">
    <source>
        <dbReference type="Proteomes" id="UP001472677"/>
    </source>
</evidence>
<gene>
    <name evidence="3" type="ORF">V6N12_018062</name>
</gene>